<accession>A0A5M3W823</accession>
<dbReference type="Pfam" id="PF13353">
    <property type="entry name" value="Fer4_12"/>
    <property type="match status" value="1"/>
</dbReference>
<evidence type="ECO:0000313" key="8">
    <source>
        <dbReference type="Proteomes" id="UP000334990"/>
    </source>
</evidence>
<evidence type="ECO:0000256" key="6">
    <source>
        <dbReference type="ARBA" id="ARBA00023014"/>
    </source>
</evidence>
<dbReference type="EMBL" id="BLAD01000060">
    <property type="protein sequence ID" value="GES02658.1"/>
    <property type="molecule type" value="Genomic_DNA"/>
</dbReference>
<dbReference type="Proteomes" id="UP000334990">
    <property type="component" value="Unassembled WGS sequence"/>
</dbReference>
<dbReference type="GO" id="GO:0051539">
    <property type="term" value="F:4 iron, 4 sulfur cluster binding"/>
    <property type="evidence" value="ECO:0007669"/>
    <property type="project" value="UniProtKB-KW"/>
</dbReference>
<keyword evidence="2" id="KW-0004">4Fe-4S</keyword>
<dbReference type="GO" id="GO:0004748">
    <property type="term" value="F:ribonucleoside-diphosphate reductase activity, thioredoxin disulfide as acceptor"/>
    <property type="evidence" value="ECO:0007669"/>
    <property type="project" value="TreeGrafter"/>
</dbReference>
<dbReference type="PANTHER" id="PTHR30352:SF2">
    <property type="entry name" value="ANAEROBIC RIBONUCLEOSIDE-TRIPHOSPHATE REDUCTASE-ACTIVATING PROTEIN"/>
    <property type="match status" value="1"/>
</dbReference>
<dbReference type="SFLD" id="SFLDS00029">
    <property type="entry name" value="Radical_SAM"/>
    <property type="match status" value="1"/>
</dbReference>
<dbReference type="SUPFAM" id="SSF102114">
    <property type="entry name" value="Radical SAM enzymes"/>
    <property type="match status" value="1"/>
</dbReference>
<proteinExistence type="predicted"/>
<organism evidence="7 8">
    <name type="scientific">Acrocarpospora corrugata</name>
    <dbReference type="NCBI Taxonomy" id="35763"/>
    <lineage>
        <taxon>Bacteria</taxon>
        <taxon>Bacillati</taxon>
        <taxon>Actinomycetota</taxon>
        <taxon>Actinomycetes</taxon>
        <taxon>Streptosporangiales</taxon>
        <taxon>Streptosporangiaceae</taxon>
        <taxon>Acrocarpospora</taxon>
    </lineage>
</organism>
<dbReference type="InterPro" id="IPR034457">
    <property type="entry name" value="Organic_radical-activating"/>
</dbReference>
<dbReference type="GO" id="GO:0046872">
    <property type="term" value="F:metal ion binding"/>
    <property type="evidence" value="ECO:0007669"/>
    <property type="project" value="UniProtKB-KW"/>
</dbReference>
<keyword evidence="5" id="KW-0408">Iron</keyword>
<comment type="caution">
    <text evidence="7">The sequence shown here is derived from an EMBL/GenBank/DDBJ whole genome shotgun (WGS) entry which is preliminary data.</text>
</comment>
<dbReference type="InterPro" id="IPR007197">
    <property type="entry name" value="rSAM"/>
</dbReference>
<evidence type="ECO:0000256" key="4">
    <source>
        <dbReference type="ARBA" id="ARBA00022723"/>
    </source>
</evidence>
<keyword evidence="8" id="KW-1185">Reference proteome</keyword>
<gene>
    <name evidence="7" type="ORF">Acor_47240</name>
</gene>
<keyword evidence="6" id="KW-0411">Iron-sulfur</keyword>
<dbReference type="Gene3D" id="3.20.20.70">
    <property type="entry name" value="Aldolase class I"/>
    <property type="match status" value="1"/>
</dbReference>
<protein>
    <submittedName>
        <fullName evidence="7">Radical activating enzyme</fullName>
    </submittedName>
</protein>
<evidence type="ECO:0000256" key="2">
    <source>
        <dbReference type="ARBA" id="ARBA00022485"/>
    </source>
</evidence>
<dbReference type="PANTHER" id="PTHR30352">
    <property type="entry name" value="PYRUVATE FORMATE-LYASE-ACTIVATING ENZYME"/>
    <property type="match status" value="1"/>
</dbReference>
<sequence length="229" mass="24320">MTGPGPDLGPELGPDSRPKLRLNRCHYPVTTLGPGVRAGVWVQGCTIACPGCAATDTWSSEPGAEVRVETVLGWLASLDGPVDGVTISGGEPFQQPDAVGELIAGIRAWAGERPVDVLAYSGYTLSRLRARPALSALVDACDAVVTGPYARNRPDGGWLRGSDNQVLTVITPLGRDRYGGDPPDGPRLQMGVEGERVYLIGVPRRDDLDRTAEALRRAGVPIEEASWRT</sequence>
<evidence type="ECO:0000313" key="7">
    <source>
        <dbReference type="EMBL" id="GES02658.1"/>
    </source>
</evidence>
<dbReference type="InterPro" id="IPR013785">
    <property type="entry name" value="Aldolase_TIM"/>
</dbReference>
<name>A0A5M3W823_9ACTN</name>
<evidence type="ECO:0000256" key="3">
    <source>
        <dbReference type="ARBA" id="ARBA00022691"/>
    </source>
</evidence>
<comment type="cofactor">
    <cofactor evidence="1">
        <name>[4Fe-4S] cluster</name>
        <dbReference type="ChEBI" id="CHEBI:49883"/>
    </cofactor>
</comment>
<reference evidence="7 8" key="1">
    <citation type="submission" date="2019-10" db="EMBL/GenBank/DDBJ databases">
        <title>Whole genome shotgun sequence of Acrocarpospora corrugata NBRC 13972.</title>
        <authorList>
            <person name="Ichikawa N."/>
            <person name="Kimura A."/>
            <person name="Kitahashi Y."/>
            <person name="Komaki H."/>
            <person name="Oguchi A."/>
        </authorList>
    </citation>
    <scope>NUCLEOTIDE SEQUENCE [LARGE SCALE GENOMIC DNA]</scope>
    <source>
        <strain evidence="7 8">NBRC 13972</strain>
    </source>
</reference>
<dbReference type="InterPro" id="IPR058240">
    <property type="entry name" value="rSAM_sf"/>
</dbReference>
<keyword evidence="3" id="KW-0949">S-adenosyl-L-methionine</keyword>
<dbReference type="AlphaFoldDB" id="A0A5M3W823"/>
<keyword evidence="4" id="KW-0479">Metal-binding</keyword>
<evidence type="ECO:0000256" key="1">
    <source>
        <dbReference type="ARBA" id="ARBA00001966"/>
    </source>
</evidence>
<evidence type="ECO:0000256" key="5">
    <source>
        <dbReference type="ARBA" id="ARBA00023004"/>
    </source>
</evidence>